<proteinExistence type="predicted"/>
<feature type="region of interest" description="Disordered" evidence="1">
    <location>
        <begin position="276"/>
        <end position="296"/>
    </location>
</feature>
<sequence length="504" mass="57452">MGYTLSKGEVDIRLKKIRGRQVTKKVNMEKVKNEEERKESETTFQEKAAILESIPENSNECWTHLKSCIQITAEEIIEYTEGVRIKKPWGVTGKMWEKMEERRIWKNINTEEAIEDEAAVSQDEKGFSILREEAELALREIKNGKATGVDGIPIELVKCLMDKQLEEEQFGFRKAKEEEMILRDMLLELSDNCEQYGMKINANKTNTMVIGRKVKKVNLRILKEAVEQINSFKYLGCTIRSSMSCCQEVKRTMDQHLTGTQREPFLSCGQHATGSPLRQHRIAHDKRQTPSPMDGRYSLSSLGFSEPTSFYRRPPMTTGSLDRPPWNVAKRHWMASAMAPETDLFGGRSFASDRQGSLGGNCRSRNGIWISVGCKDRSLVIKRRELLDSQKFLAQSSCSTNEKATEASFIVSYRMAQAGESHKIAKKLIKPCAIDMVKCMINEKEAKQLSFMPLSNDTVARRSQDMAAYVKEELNRRLRSCQFALEIDESSDVVDLAVVLVFVR</sequence>
<dbReference type="PANTHER" id="PTHR45913">
    <property type="entry name" value="EPM2A-INTERACTING PROTEIN 1"/>
    <property type="match status" value="1"/>
</dbReference>
<keyword evidence="3" id="KW-1185">Reference proteome</keyword>
<organism evidence="2 3">
    <name type="scientific">Periplaneta americana</name>
    <name type="common">American cockroach</name>
    <name type="synonym">Blatta americana</name>
    <dbReference type="NCBI Taxonomy" id="6978"/>
    <lineage>
        <taxon>Eukaryota</taxon>
        <taxon>Metazoa</taxon>
        <taxon>Ecdysozoa</taxon>
        <taxon>Arthropoda</taxon>
        <taxon>Hexapoda</taxon>
        <taxon>Insecta</taxon>
        <taxon>Pterygota</taxon>
        <taxon>Neoptera</taxon>
        <taxon>Polyneoptera</taxon>
        <taxon>Dictyoptera</taxon>
        <taxon>Blattodea</taxon>
        <taxon>Blattoidea</taxon>
        <taxon>Blattidae</taxon>
        <taxon>Blattinae</taxon>
        <taxon>Periplaneta</taxon>
    </lineage>
</organism>
<gene>
    <name evidence="2" type="ORF">ANN_09808</name>
</gene>
<evidence type="ECO:0000256" key="1">
    <source>
        <dbReference type="SAM" id="MobiDB-lite"/>
    </source>
</evidence>
<dbReference type="PANTHER" id="PTHR45913:SF19">
    <property type="entry name" value="LOW QUALITY PROTEIN: ZINC FINGER BED DOMAIN-CONTAINING PROTEIN 5-LIKE"/>
    <property type="match status" value="1"/>
</dbReference>
<reference evidence="2 3" key="1">
    <citation type="journal article" date="2022" name="Allergy">
        <title>Genome assembly and annotation of Periplaneta americana reveal a comprehensive cockroach allergen profile.</title>
        <authorList>
            <person name="Wang L."/>
            <person name="Xiong Q."/>
            <person name="Saelim N."/>
            <person name="Wang L."/>
            <person name="Nong W."/>
            <person name="Wan A.T."/>
            <person name="Shi M."/>
            <person name="Liu X."/>
            <person name="Cao Q."/>
            <person name="Hui J.H.L."/>
            <person name="Sookrung N."/>
            <person name="Leung T.F."/>
            <person name="Tungtrongchitr A."/>
            <person name="Tsui S.K.W."/>
        </authorList>
    </citation>
    <scope>NUCLEOTIDE SEQUENCE [LARGE SCALE GENOMIC DNA]</scope>
    <source>
        <strain evidence="2">PWHHKU_190912</strain>
    </source>
</reference>
<name>A0ABQ8TPY3_PERAM</name>
<comment type="caution">
    <text evidence="2">The sequence shown here is derived from an EMBL/GenBank/DDBJ whole genome shotgun (WGS) entry which is preliminary data.</text>
</comment>
<protein>
    <submittedName>
        <fullName evidence="2">Uncharacterized protein</fullName>
    </submittedName>
</protein>
<dbReference type="Proteomes" id="UP001148838">
    <property type="component" value="Unassembled WGS sequence"/>
</dbReference>
<evidence type="ECO:0000313" key="3">
    <source>
        <dbReference type="Proteomes" id="UP001148838"/>
    </source>
</evidence>
<evidence type="ECO:0000313" key="2">
    <source>
        <dbReference type="EMBL" id="KAJ4447800.1"/>
    </source>
</evidence>
<dbReference type="EMBL" id="JAJSOF020000005">
    <property type="protein sequence ID" value="KAJ4447800.1"/>
    <property type="molecule type" value="Genomic_DNA"/>
</dbReference>
<accession>A0ABQ8TPY3</accession>